<dbReference type="EMBL" id="MSFL01000028">
    <property type="protein sequence ID" value="PWY71447.1"/>
    <property type="molecule type" value="Genomic_DNA"/>
</dbReference>
<organism evidence="2 3">
    <name type="scientific">Aspergillus heteromorphus CBS 117.55</name>
    <dbReference type="NCBI Taxonomy" id="1448321"/>
    <lineage>
        <taxon>Eukaryota</taxon>
        <taxon>Fungi</taxon>
        <taxon>Dikarya</taxon>
        <taxon>Ascomycota</taxon>
        <taxon>Pezizomycotina</taxon>
        <taxon>Eurotiomycetes</taxon>
        <taxon>Eurotiomycetidae</taxon>
        <taxon>Eurotiales</taxon>
        <taxon>Aspergillaceae</taxon>
        <taxon>Aspergillus</taxon>
        <taxon>Aspergillus subgen. Circumdati</taxon>
    </lineage>
</organism>
<keyword evidence="3" id="KW-1185">Reference proteome</keyword>
<dbReference type="GeneID" id="37066234"/>
<dbReference type="Proteomes" id="UP000247233">
    <property type="component" value="Unassembled WGS sequence"/>
</dbReference>
<dbReference type="RefSeq" id="XP_025396146.1">
    <property type="nucleotide sequence ID" value="XM_025543997.1"/>
</dbReference>
<evidence type="ECO:0000313" key="3">
    <source>
        <dbReference type="Proteomes" id="UP000247233"/>
    </source>
</evidence>
<dbReference type="STRING" id="1448321.A0A317VEF8"/>
<gene>
    <name evidence="2" type="ORF">BO70DRAFT_365169</name>
</gene>
<evidence type="ECO:0000256" key="1">
    <source>
        <dbReference type="SAM" id="MobiDB-lite"/>
    </source>
</evidence>
<comment type="caution">
    <text evidence="2">The sequence shown here is derived from an EMBL/GenBank/DDBJ whole genome shotgun (WGS) entry which is preliminary data.</text>
</comment>
<accession>A0A317VEF8</accession>
<dbReference type="OrthoDB" id="273070at2759"/>
<sequence length="71" mass="7629">MDRQKEEEDRNVMEAIVWLGENGFLDAPKKKSEEANNQASEMDGAKLDEPQAAGPEGAMPGQEADAAPITA</sequence>
<dbReference type="AlphaFoldDB" id="A0A317VEF8"/>
<feature type="region of interest" description="Disordered" evidence="1">
    <location>
        <begin position="22"/>
        <end position="71"/>
    </location>
</feature>
<reference evidence="2 3" key="1">
    <citation type="submission" date="2016-12" db="EMBL/GenBank/DDBJ databases">
        <title>The genomes of Aspergillus section Nigri reveals drivers in fungal speciation.</title>
        <authorList>
            <consortium name="DOE Joint Genome Institute"/>
            <person name="Vesth T.C."/>
            <person name="Nybo J."/>
            <person name="Theobald S."/>
            <person name="Brandl J."/>
            <person name="Frisvad J.C."/>
            <person name="Nielsen K.F."/>
            <person name="Lyhne E.K."/>
            <person name="Kogle M.E."/>
            <person name="Kuo A."/>
            <person name="Riley R."/>
            <person name="Clum A."/>
            <person name="Nolan M."/>
            <person name="Lipzen A."/>
            <person name="Salamov A."/>
            <person name="Henrissat B."/>
            <person name="Wiebenga A."/>
            <person name="De Vries R.P."/>
            <person name="Grigoriev I.V."/>
            <person name="Mortensen U.H."/>
            <person name="Andersen M.R."/>
            <person name="Baker S.E."/>
        </authorList>
    </citation>
    <scope>NUCLEOTIDE SEQUENCE [LARGE SCALE GENOMIC DNA]</scope>
    <source>
        <strain evidence="2 3">CBS 117.55</strain>
    </source>
</reference>
<protein>
    <submittedName>
        <fullName evidence="2">Uncharacterized protein</fullName>
    </submittedName>
</protein>
<proteinExistence type="predicted"/>
<evidence type="ECO:0000313" key="2">
    <source>
        <dbReference type="EMBL" id="PWY71447.1"/>
    </source>
</evidence>
<dbReference type="VEuPathDB" id="FungiDB:BO70DRAFT_365169"/>
<name>A0A317VEF8_9EURO</name>